<accession>A0A7I8J3X1</accession>
<dbReference type="EMBL" id="LR746272">
    <property type="protein sequence ID" value="CAA7401587.1"/>
    <property type="molecule type" value="Genomic_DNA"/>
</dbReference>
<protein>
    <submittedName>
        <fullName evidence="2">Uncharacterized protein</fullName>
    </submittedName>
</protein>
<evidence type="ECO:0000313" key="3">
    <source>
        <dbReference type="EMBL" id="CAA7401587.1"/>
    </source>
</evidence>
<dbReference type="AlphaFoldDB" id="A0A7I8J3X1"/>
<evidence type="ECO:0000256" key="1">
    <source>
        <dbReference type="SAM" id="SignalP"/>
    </source>
</evidence>
<evidence type="ECO:0000313" key="4">
    <source>
        <dbReference type="Proteomes" id="UP000663760"/>
    </source>
</evidence>
<feature type="signal peptide" evidence="1">
    <location>
        <begin position="1"/>
        <end position="28"/>
    </location>
</feature>
<gene>
    <name evidence="2" type="ORF">SI7747_09011337</name>
    <name evidence="3" type="ORF">SI8410_09012265</name>
</gene>
<sequence length="88" mass="9220">MAAGIGGVVRIVLSLLAVVLLLVSGSSAAYTARTGGAGAPPDCRELRSEAECARSSRRCRWCTSEVLDDMCFGAAEAWRLPQQVFACG</sequence>
<dbReference type="EMBL" id="LR743596">
    <property type="protein sequence ID" value="CAA2625594.1"/>
    <property type="molecule type" value="Genomic_DNA"/>
</dbReference>
<proteinExistence type="predicted"/>
<organism evidence="2">
    <name type="scientific">Spirodela intermedia</name>
    <name type="common">Intermediate duckweed</name>
    <dbReference type="NCBI Taxonomy" id="51605"/>
    <lineage>
        <taxon>Eukaryota</taxon>
        <taxon>Viridiplantae</taxon>
        <taxon>Streptophyta</taxon>
        <taxon>Embryophyta</taxon>
        <taxon>Tracheophyta</taxon>
        <taxon>Spermatophyta</taxon>
        <taxon>Magnoliopsida</taxon>
        <taxon>Liliopsida</taxon>
        <taxon>Araceae</taxon>
        <taxon>Lemnoideae</taxon>
        <taxon>Spirodela</taxon>
    </lineage>
</organism>
<reference evidence="2" key="1">
    <citation type="submission" date="2019-12" db="EMBL/GenBank/DDBJ databases">
        <authorList>
            <person name="Scholz U."/>
            <person name="Mascher M."/>
            <person name="Fiebig A."/>
        </authorList>
    </citation>
    <scope>NUCLEOTIDE SEQUENCE</scope>
</reference>
<dbReference type="Proteomes" id="UP000663760">
    <property type="component" value="Chromosome 9"/>
</dbReference>
<dbReference type="PANTHER" id="PTHR36896:SF2">
    <property type="entry name" value="OS01G0729500 PROTEIN"/>
    <property type="match status" value="1"/>
</dbReference>
<keyword evidence="4" id="KW-1185">Reference proteome</keyword>
<evidence type="ECO:0000313" key="2">
    <source>
        <dbReference type="EMBL" id="CAA2625594.1"/>
    </source>
</evidence>
<dbReference type="PANTHER" id="PTHR36896">
    <property type="entry name" value="OS01G0729500 PROTEIN"/>
    <property type="match status" value="1"/>
</dbReference>
<name>A0A7I8J3X1_SPIIN</name>
<feature type="chain" id="PRO_5045019960" evidence="1">
    <location>
        <begin position="29"/>
        <end position="88"/>
    </location>
</feature>
<keyword evidence="1" id="KW-0732">Signal</keyword>